<dbReference type="AlphaFoldDB" id="A0A9W8TQN6"/>
<evidence type="ECO:0000313" key="1">
    <source>
        <dbReference type="EMBL" id="KAJ3577676.1"/>
    </source>
</evidence>
<comment type="caution">
    <text evidence="1">The sequence shown here is derived from an EMBL/GenBank/DDBJ whole genome shotgun (WGS) entry which is preliminary data.</text>
</comment>
<dbReference type="InterPro" id="IPR032710">
    <property type="entry name" value="NTF2-like_dom_sf"/>
</dbReference>
<reference evidence="1" key="1">
    <citation type="submission" date="2022-07" db="EMBL/GenBank/DDBJ databases">
        <title>Genome Sequence of Xylaria arbuscula.</title>
        <authorList>
            <person name="Buettner E."/>
        </authorList>
    </citation>
    <scope>NUCLEOTIDE SEQUENCE</scope>
    <source>
        <strain evidence="1">VT107</strain>
    </source>
</reference>
<dbReference type="SUPFAM" id="SSF54427">
    <property type="entry name" value="NTF2-like"/>
    <property type="match status" value="1"/>
</dbReference>
<accession>A0A9W8TQN6</accession>
<evidence type="ECO:0008006" key="3">
    <source>
        <dbReference type="Google" id="ProtNLM"/>
    </source>
</evidence>
<dbReference type="Gene3D" id="3.10.450.50">
    <property type="match status" value="1"/>
</dbReference>
<proteinExistence type="predicted"/>
<dbReference type="Proteomes" id="UP001148614">
    <property type="component" value="Unassembled WGS sequence"/>
</dbReference>
<dbReference type="EMBL" id="JANPWZ010000327">
    <property type="protein sequence ID" value="KAJ3577676.1"/>
    <property type="molecule type" value="Genomic_DNA"/>
</dbReference>
<organism evidence="1 2">
    <name type="scientific">Xylaria arbuscula</name>
    <dbReference type="NCBI Taxonomy" id="114810"/>
    <lineage>
        <taxon>Eukaryota</taxon>
        <taxon>Fungi</taxon>
        <taxon>Dikarya</taxon>
        <taxon>Ascomycota</taxon>
        <taxon>Pezizomycotina</taxon>
        <taxon>Sordariomycetes</taxon>
        <taxon>Xylariomycetidae</taxon>
        <taxon>Xylariales</taxon>
        <taxon>Xylariaceae</taxon>
        <taxon>Xylaria</taxon>
    </lineage>
</organism>
<protein>
    <recommendedName>
        <fullName evidence="3">SnoaL-like domain-containing protein</fullName>
    </recommendedName>
</protein>
<gene>
    <name evidence="1" type="ORF">NPX13_g2888</name>
</gene>
<keyword evidence="2" id="KW-1185">Reference proteome</keyword>
<sequence length="149" mass="16737">MSSTSHDTQIANGTIRFQDPTELLHYLYADLTRLSTVVSADIILHPFYAQSASIHGIAAVQAWEEALVTATDGTLLMDVMSVLVEGDYGMIDGVLRARKPGLKNLDVRFQGRWRFVEGLPVEHWEKVVDDPQDAVKWFVDAGWKRPEPQ</sequence>
<dbReference type="VEuPathDB" id="FungiDB:F4678DRAFT_52569"/>
<evidence type="ECO:0000313" key="2">
    <source>
        <dbReference type="Proteomes" id="UP001148614"/>
    </source>
</evidence>
<name>A0A9W8TQN6_9PEZI</name>